<proteinExistence type="predicted"/>
<dbReference type="EMBL" id="UINC01003920">
    <property type="protein sequence ID" value="SVA10342.1"/>
    <property type="molecule type" value="Genomic_DNA"/>
</dbReference>
<evidence type="ECO:0000313" key="2">
    <source>
        <dbReference type="EMBL" id="SVA10342.1"/>
    </source>
</evidence>
<feature type="transmembrane region" description="Helical" evidence="1">
    <location>
        <begin position="29"/>
        <end position="46"/>
    </location>
</feature>
<reference evidence="2" key="1">
    <citation type="submission" date="2018-05" db="EMBL/GenBank/DDBJ databases">
        <authorList>
            <person name="Lanie J.A."/>
            <person name="Ng W.-L."/>
            <person name="Kazmierczak K.M."/>
            <person name="Andrzejewski T.M."/>
            <person name="Davidsen T.M."/>
            <person name="Wayne K.J."/>
            <person name="Tettelin H."/>
            <person name="Glass J.I."/>
            <person name="Rusch D."/>
            <person name="Podicherti R."/>
            <person name="Tsui H.-C.T."/>
            <person name="Winkler M.E."/>
        </authorList>
    </citation>
    <scope>NUCLEOTIDE SEQUENCE</scope>
</reference>
<dbReference type="AlphaFoldDB" id="A0A381T2B6"/>
<accession>A0A381T2B6</accession>
<keyword evidence="1" id="KW-1133">Transmembrane helix</keyword>
<name>A0A381T2B6_9ZZZZ</name>
<organism evidence="2">
    <name type="scientific">marine metagenome</name>
    <dbReference type="NCBI Taxonomy" id="408172"/>
    <lineage>
        <taxon>unclassified sequences</taxon>
        <taxon>metagenomes</taxon>
        <taxon>ecological metagenomes</taxon>
    </lineage>
</organism>
<protein>
    <submittedName>
        <fullName evidence="2">Uncharacterized protein</fullName>
    </submittedName>
</protein>
<keyword evidence="1" id="KW-0812">Transmembrane</keyword>
<feature type="transmembrane region" description="Helical" evidence="1">
    <location>
        <begin position="6"/>
        <end position="22"/>
    </location>
</feature>
<gene>
    <name evidence="2" type="ORF">METZ01_LOCUS63196</name>
</gene>
<keyword evidence="1" id="KW-0472">Membrane</keyword>
<evidence type="ECO:0000256" key="1">
    <source>
        <dbReference type="SAM" id="Phobius"/>
    </source>
</evidence>
<sequence length="92" mass="10197">MTGNPVYLAVAVVLALIILFGVIKKLIKLVIIGAAIFVLYIAYMVWTGKEIPKSLHDVQQTIQDTVEKGKEKGGQILEKKVGEKIDQVFDKE</sequence>